<proteinExistence type="predicted"/>
<feature type="transmembrane region" description="Helical" evidence="2">
    <location>
        <begin position="599"/>
        <end position="621"/>
    </location>
</feature>
<organism evidence="3 4">
    <name type="scientific">Pocillopora meandrina</name>
    <dbReference type="NCBI Taxonomy" id="46732"/>
    <lineage>
        <taxon>Eukaryota</taxon>
        <taxon>Metazoa</taxon>
        <taxon>Cnidaria</taxon>
        <taxon>Anthozoa</taxon>
        <taxon>Hexacorallia</taxon>
        <taxon>Scleractinia</taxon>
        <taxon>Astrocoeniina</taxon>
        <taxon>Pocilloporidae</taxon>
        <taxon>Pocillopora</taxon>
    </lineage>
</organism>
<evidence type="ECO:0008006" key="5">
    <source>
        <dbReference type="Google" id="ProtNLM"/>
    </source>
</evidence>
<evidence type="ECO:0000313" key="3">
    <source>
        <dbReference type="EMBL" id="CAH3152020.1"/>
    </source>
</evidence>
<gene>
    <name evidence="3" type="ORF">PMEA_00026451</name>
</gene>
<accession>A0AAU9XM87</accession>
<sequence length="683" mass="78692">MISHNPHPVVFYKNTKLFNLFVDLRAPDMGTKFTINDTCDEDASKFLKQLLEKIYTSQRAMQRLLSMHSYTSLIECDSYLCRYYHYSTGFSSAMNCPYAYKTSLNECKLWALKQCDNISAKERRWLLETQQNRRQGSRRRRTMPWACSAGVLGIPRFFYTKVLGRSCEKNNVLGLIKTFTASLRATQTMGYLIRTVNGKTVYLAKVTDRLVTKVNQLQSALRQIDSTFSDWQTQLKLFAKNENCHFNNFMEFLSKFSFEVTRTFSQQLRFTEINDILHQAHKLHNKQLVGFTALPSFVATALQHRLETIPSLQDTVTALSAGYPLLIQPFVDYQYHMGKSVAINFLFTIPELTSANSLCTIEYLMPLKYNLSGICFQGPVIRDELALLRCQHTEYILHRSLLGKCYRTDETFVCPQHILQMVNDTSWLGLPWHRDTQFNFVRRHQKAPNCSNINELFHLGGRYYLSTQHGSINVYNTTNSSSHILRISPLIVYHFPCDLTFASQQTGLGTCPDRITFHLPLFSHKSFRYIPWTHNDDKTLRLHYSSLNLTPPLQFDNKTTTSLDHTFRILDGQLTTRLATLKDEISHLHKVQSTTLNDWLTYFTFGLVCIHSFVFIILYCCSIKPKSFPSMSTTVLSRRKSASAQRKDTATANADDHELHELQPATSQNQNSVCPTCNKPVPL</sequence>
<protein>
    <recommendedName>
        <fullName evidence="5">Envelope protein</fullName>
    </recommendedName>
</protein>
<feature type="compositionally biased region" description="Polar residues" evidence="1">
    <location>
        <begin position="664"/>
        <end position="675"/>
    </location>
</feature>
<comment type="caution">
    <text evidence="3">The sequence shown here is derived from an EMBL/GenBank/DDBJ whole genome shotgun (WGS) entry which is preliminary data.</text>
</comment>
<evidence type="ECO:0000313" key="4">
    <source>
        <dbReference type="Proteomes" id="UP001159428"/>
    </source>
</evidence>
<keyword evidence="4" id="KW-1185">Reference proteome</keyword>
<feature type="compositionally biased region" description="Basic and acidic residues" evidence="1">
    <location>
        <begin position="645"/>
        <end position="661"/>
    </location>
</feature>
<keyword evidence="2" id="KW-1133">Transmembrane helix</keyword>
<dbReference type="EMBL" id="CALNXJ010000050">
    <property type="protein sequence ID" value="CAH3152020.1"/>
    <property type="molecule type" value="Genomic_DNA"/>
</dbReference>
<dbReference type="AlphaFoldDB" id="A0AAU9XM87"/>
<evidence type="ECO:0000256" key="1">
    <source>
        <dbReference type="SAM" id="MobiDB-lite"/>
    </source>
</evidence>
<name>A0AAU9XM87_9CNID</name>
<keyword evidence="2" id="KW-0812">Transmembrane</keyword>
<dbReference type="Proteomes" id="UP001159428">
    <property type="component" value="Unassembled WGS sequence"/>
</dbReference>
<keyword evidence="2" id="KW-0472">Membrane</keyword>
<reference evidence="3 4" key="1">
    <citation type="submission" date="2022-05" db="EMBL/GenBank/DDBJ databases">
        <authorList>
            <consortium name="Genoscope - CEA"/>
            <person name="William W."/>
        </authorList>
    </citation>
    <scope>NUCLEOTIDE SEQUENCE [LARGE SCALE GENOMIC DNA]</scope>
</reference>
<feature type="region of interest" description="Disordered" evidence="1">
    <location>
        <begin position="639"/>
        <end position="683"/>
    </location>
</feature>
<evidence type="ECO:0000256" key="2">
    <source>
        <dbReference type="SAM" id="Phobius"/>
    </source>
</evidence>